<feature type="domain" description="HECT" evidence="3">
    <location>
        <begin position="287"/>
        <end position="315"/>
    </location>
</feature>
<evidence type="ECO:0000256" key="2">
    <source>
        <dbReference type="PROSITE-ProRule" id="PRU00104"/>
    </source>
</evidence>
<comment type="caution">
    <text evidence="4">The sequence shown here is derived from an EMBL/GenBank/DDBJ whole genome shotgun (WGS) entry which is preliminary data.</text>
</comment>
<dbReference type="SUPFAM" id="SSF56204">
    <property type="entry name" value="Hect, E3 ligase catalytic domain"/>
    <property type="match status" value="1"/>
</dbReference>
<protein>
    <recommendedName>
        <fullName evidence="3">HECT domain-containing protein</fullName>
    </recommendedName>
</protein>
<reference evidence="4 5" key="1">
    <citation type="submission" date="2022-05" db="EMBL/GenBank/DDBJ databases">
        <authorList>
            <consortium name="Genoscope - CEA"/>
            <person name="William W."/>
        </authorList>
    </citation>
    <scope>NUCLEOTIDE SEQUENCE [LARGE SCALE GENOMIC DNA]</scope>
</reference>
<evidence type="ECO:0000259" key="3">
    <source>
        <dbReference type="PROSITE" id="PS50237"/>
    </source>
</evidence>
<evidence type="ECO:0000256" key="1">
    <source>
        <dbReference type="ARBA" id="ARBA00022786"/>
    </source>
</evidence>
<keyword evidence="5" id="KW-1185">Reference proteome</keyword>
<gene>
    <name evidence="4" type="ORF">PEVE_00019210</name>
</gene>
<accession>A0ABN8LF96</accession>
<dbReference type="PROSITE" id="PS50237">
    <property type="entry name" value="HECT"/>
    <property type="match status" value="1"/>
</dbReference>
<proteinExistence type="predicted"/>
<evidence type="ECO:0000313" key="4">
    <source>
        <dbReference type="EMBL" id="CAH3015632.1"/>
    </source>
</evidence>
<comment type="caution">
    <text evidence="2">Lacks conserved residue(s) required for the propagation of feature annotation.</text>
</comment>
<keyword evidence="1 2" id="KW-0833">Ubl conjugation pathway</keyword>
<evidence type="ECO:0000313" key="5">
    <source>
        <dbReference type="Proteomes" id="UP001159427"/>
    </source>
</evidence>
<name>A0ABN8LF96_9CNID</name>
<dbReference type="InterPro" id="IPR035983">
    <property type="entry name" value="Hect_E3_ubiquitin_ligase"/>
</dbReference>
<sequence>MTGYVPAKASFTPKETWTHDFCVLARQDENVTPSRARLNKLLDAGLGKARLAVQKNASHKELSTALENHFPKLNEAGGFEFLRADGGGGGQRQLSLVYPSAFGYTVPHLRERFGQAVAYIRPLQTDLDESPLKQEVINTRAVGLTPKVDCVNCGLSIPMAMVRDHQQECRGGSSSAFANEPWMVLNEVFPVHDLEQCKQAWESSGGDMSRAVAKLGGWIDEDSEGRDNQAFLVENVFLGGCKDMSAAEIFNSYRNEVVAHQCGTQFISVNRMQISLLMQLMRIYKDPRLDLTKPLNVNFVGEHGADVGGPTKEYFHEAISILSKVDTLYNIQLFGGQGGHLLPLYGVDAISSGCFEMAGKLIAHSVLHGGPGMAGLSPVVIKYLVTGSIDEAKELVSIDDLNLKGKLEDMLVKHGLTDVVPLTDVNKDKAIKDLLIAEVLITRTLALDSFFKGLNVHGLGDLLRKRPGVVSYVLPTKEEAAVDVELFKGKLVFCDEDLNDDEAQTMTWLLQFVEEASQMKGECGILLPLKLYITLKFR</sequence>
<dbReference type="Gene3D" id="3.90.1750.10">
    <property type="entry name" value="Hect, E3 ligase catalytic domains"/>
    <property type="match status" value="1"/>
</dbReference>
<organism evidence="4 5">
    <name type="scientific">Porites evermanni</name>
    <dbReference type="NCBI Taxonomy" id="104178"/>
    <lineage>
        <taxon>Eukaryota</taxon>
        <taxon>Metazoa</taxon>
        <taxon>Cnidaria</taxon>
        <taxon>Anthozoa</taxon>
        <taxon>Hexacorallia</taxon>
        <taxon>Scleractinia</taxon>
        <taxon>Fungiina</taxon>
        <taxon>Poritidae</taxon>
        <taxon>Porites</taxon>
    </lineage>
</organism>
<dbReference type="EMBL" id="CALNXI010000026">
    <property type="protein sequence ID" value="CAH3015632.1"/>
    <property type="molecule type" value="Genomic_DNA"/>
</dbReference>
<dbReference type="Proteomes" id="UP001159427">
    <property type="component" value="Unassembled WGS sequence"/>
</dbReference>
<dbReference type="InterPro" id="IPR000569">
    <property type="entry name" value="HECT_dom"/>
</dbReference>